<dbReference type="EMBL" id="SMSE01000004">
    <property type="protein sequence ID" value="TDG11826.1"/>
    <property type="molecule type" value="Genomic_DNA"/>
</dbReference>
<dbReference type="SMART" id="SM00822">
    <property type="entry name" value="PKS_KR"/>
    <property type="match status" value="1"/>
</dbReference>
<dbReference type="Proteomes" id="UP000295554">
    <property type="component" value="Unassembled WGS sequence"/>
</dbReference>
<dbReference type="PROSITE" id="PS00061">
    <property type="entry name" value="ADH_SHORT"/>
    <property type="match status" value="1"/>
</dbReference>
<reference evidence="5 6" key="1">
    <citation type="submission" date="2019-03" db="EMBL/GenBank/DDBJ databases">
        <title>Seongchinamella monodicae gen. nov., sp. nov., a novel member of the Gammaproteobacteria isolated from a tidal mudflat of beach.</title>
        <authorList>
            <person name="Yang H.G."/>
            <person name="Kang J.W."/>
            <person name="Lee S.D."/>
        </authorList>
    </citation>
    <scope>NUCLEOTIDE SEQUENCE [LARGE SCALE GENOMIC DNA]</scope>
    <source>
        <strain evidence="5 6">GH4-78</strain>
    </source>
</reference>
<evidence type="ECO:0000313" key="6">
    <source>
        <dbReference type="Proteomes" id="UP000295554"/>
    </source>
</evidence>
<dbReference type="PANTHER" id="PTHR44196">
    <property type="entry name" value="DEHYDROGENASE/REDUCTASE SDR FAMILY MEMBER 7B"/>
    <property type="match status" value="1"/>
</dbReference>
<dbReference type="OrthoDB" id="9810734at2"/>
<sequence>MNKQQTALISGASSGIGEALAKEFASAGTDLVLVARSESKLNQLADRLQKLHGVQVRVEPADLTRRTAAKALYSSLGEQGIDIDILVNNAGVLEQGRFVDIGGASLQRMIDLNISGLTALLDRFLPPMLQRGYGRVLNVASIAAFQPVPSLATYAATKAYVLSLTESLAEELRGSGVSITALCPGVTETNMVSNVREKNGSLSIPGFLIGDVEDVARQGYQACMKGEVICVPGALNQAATMTSGTLPRWLIRRIYGVMGRLTTGD</sequence>
<keyword evidence="2" id="KW-0560">Oxidoreductase</keyword>
<dbReference type="RefSeq" id="WP_133214443.1">
    <property type="nucleotide sequence ID" value="NZ_SMSE01000004.1"/>
</dbReference>
<protein>
    <submittedName>
        <fullName evidence="5">SDR family oxidoreductase</fullName>
    </submittedName>
</protein>
<dbReference type="PRINTS" id="PR00081">
    <property type="entry name" value="GDHRDH"/>
</dbReference>
<evidence type="ECO:0000313" key="5">
    <source>
        <dbReference type="EMBL" id="TDG11826.1"/>
    </source>
</evidence>
<dbReference type="Pfam" id="PF00106">
    <property type="entry name" value="adh_short"/>
    <property type="match status" value="1"/>
</dbReference>
<dbReference type="InterPro" id="IPR020904">
    <property type="entry name" value="Sc_DH/Rdtase_CS"/>
</dbReference>
<dbReference type="InterPro" id="IPR057326">
    <property type="entry name" value="KR_dom"/>
</dbReference>
<evidence type="ECO:0000259" key="4">
    <source>
        <dbReference type="SMART" id="SM00822"/>
    </source>
</evidence>
<dbReference type="SUPFAM" id="SSF51735">
    <property type="entry name" value="NAD(P)-binding Rossmann-fold domains"/>
    <property type="match status" value="1"/>
</dbReference>
<dbReference type="PIRSF" id="PIRSF000126">
    <property type="entry name" value="11-beta-HSD1"/>
    <property type="match status" value="1"/>
</dbReference>
<dbReference type="CDD" id="cd05233">
    <property type="entry name" value="SDR_c"/>
    <property type="match status" value="1"/>
</dbReference>
<evidence type="ECO:0000256" key="3">
    <source>
        <dbReference type="RuleBase" id="RU000363"/>
    </source>
</evidence>
<dbReference type="Gene3D" id="3.40.50.720">
    <property type="entry name" value="NAD(P)-binding Rossmann-like Domain"/>
    <property type="match status" value="1"/>
</dbReference>
<gene>
    <name evidence="5" type="ORF">E2F43_15765</name>
</gene>
<organism evidence="5 6">
    <name type="scientific">Seongchinamella unica</name>
    <dbReference type="NCBI Taxonomy" id="2547392"/>
    <lineage>
        <taxon>Bacteria</taxon>
        <taxon>Pseudomonadati</taxon>
        <taxon>Pseudomonadota</taxon>
        <taxon>Gammaproteobacteria</taxon>
        <taxon>Cellvibrionales</taxon>
        <taxon>Halieaceae</taxon>
        <taxon>Seongchinamella</taxon>
    </lineage>
</organism>
<dbReference type="InterPro" id="IPR036291">
    <property type="entry name" value="NAD(P)-bd_dom_sf"/>
</dbReference>
<dbReference type="PANTHER" id="PTHR44196:SF2">
    <property type="entry name" value="SHORT-CHAIN DEHYDROGENASE-RELATED"/>
    <property type="match status" value="1"/>
</dbReference>
<dbReference type="PRINTS" id="PR00080">
    <property type="entry name" value="SDRFAMILY"/>
</dbReference>
<dbReference type="GO" id="GO:0016020">
    <property type="term" value="C:membrane"/>
    <property type="evidence" value="ECO:0007669"/>
    <property type="project" value="TreeGrafter"/>
</dbReference>
<feature type="domain" description="Ketoreductase" evidence="4">
    <location>
        <begin position="5"/>
        <end position="185"/>
    </location>
</feature>
<accession>A0A4R5LNE8</accession>
<comment type="similarity">
    <text evidence="1 3">Belongs to the short-chain dehydrogenases/reductases (SDR) family.</text>
</comment>
<dbReference type="InterPro" id="IPR002347">
    <property type="entry name" value="SDR_fam"/>
</dbReference>
<dbReference type="GO" id="GO:0016491">
    <property type="term" value="F:oxidoreductase activity"/>
    <property type="evidence" value="ECO:0007669"/>
    <property type="project" value="UniProtKB-KW"/>
</dbReference>
<evidence type="ECO:0000256" key="1">
    <source>
        <dbReference type="ARBA" id="ARBA00006484"/>
    </source>
</evidence>
<proteinExistence type="inferred from homology"/>
<name>A0A4R5LNE8_9GAMM</name>
<keyword evidence="6" id="KW-1185">Reference proteome</keyword>
<evidence type="ECO:0000256" key="2">
    <source>
        <dbReference type="ARBA" id="ARBA00023002"/>
    </source>
</evidence>
<dbReference type="AlphaFoldDB" id="A0A4R5LNE8"/>
<comment type="caution">
    <text evidence="5">The sequence shown here is derived from an EMBL/GenBank/DDBJ whole genome shotgun (WGS) entry which is preliminary data.</text>
</comment>